<gene>
    <name evidence="3" type="ORF">RGD00_17710</name>
</gene>
<dbReference type="RefSeq" id="WP_310458608.1">
    <property type="nucleotide sequence ID" value="NZ_JAVKPH010000026.1"/>
</dbReference>
<feature type="region of interest" description="Disordered" evidence="1">
    <location>
        <begin position="349"/>
        <end position="373"/>
    </location>
</feature>
<reference evidence="3 4" key="1">
    <citation type="submission" date="2023-09" db="EMBL/GenBank/DDBJ databases">
        <title>Xinfangfangia sedmenti sp. nov., isolated the sedment.</title>
        <authorList>
            <person name="Xu L."/>
        </authorList>
    </citation>
    <scope>NUCLEOTIDE SEQUENCE [LARGE SCALE GENOMIC DNA]</scope>
    <source>
        <strain evidence="3 4">LG-4</strain>
    </source>
</reference>
<feature type="transmembrane region" description="Helical" evidence="2">
    <location>
        <begin position="317"/>
        <end position="339"/>
    </location>
</feature>
<dbReference type="EMBL" id="JAVKPH010000026">
    <property type="protein sequence ID" value="MDR5654452.1"/>
    <property type="molecule type" value="Genomic_DNA"/>
</dbReference>
<evidence type="ECO:0000313" key="3">
    <source>
        <dbReference type="EMBL" id="MDR5654452.1"/>
    </source>
</evidence>
<accession>A0ABU1FDI5</accession>
<keyword evidence="2" id="KW-0472">Membrane</keyword>
<organism evidence="3 4">
    <name type="scientific">Ruixingdingia sedimenti</name>
    <dbReference type="NCBI Taxonomy" id="3073604"/>
    <lineage>
        <taxon>Bacteria</taxon>
        <taxon>Pseudomonadati</taxon>
        <taxon>Pseudomonadota</taxon>
        <taxon>Alphaproteobacteria</taxon>
        <taxon>Rhodobacterales</taxon>
        <taxon>Paracoccaceae</taxon>
        <taxon>Ruixingdingia</taxon>
    </lineage>
</organism>
<sequence>MIRRRLYILLRLALLAVTAGALVAALRTAPFVAPFTERTVAATQIALERAMARVVTAEWLLPRLDGALAAEDLARADMLAGLAADHAIPLPTDRIAALEALRAAESGWLNGALDCGLCALDLTECRSVGQLAACGLPLELTPVGDANALRRAAVAAAAGEDVDRLEVGLALVGLGASALVLMTGGGSAVVKVGASGLRVARRMGTLTPAFARVLADAADLPVAWGRLPAYAAGNAPLAAVTDTARLARLGAIAGDIGVIRRNTSTADTVLLLRHVDSAEDAARLARLSDAAGPATPRVMEVLGKSRAFRALLRLTDAALAALALVWALAVQLGTMIAGWMGRAALRALRPPRPPRRVPPPVAKPPPLRHDPRA</sequence>
<protein>
    <submittedName>
        <fullName evidence="3">Uncharacterized protein</fullName>
    </submittedName>
</protein>
<comment type="caution">
    <text evidence="3">The sequence shown here is derived from an EMBL/GenBank/DDBJ whole genome shotgun (WGS) entry which is preliminary data.</text>
</comment>
<keyword evidence="2" id="KW-1133">Transmembrane helix</keyword>
<dbReference type="Proteomes" id="UP001247754">
    <property type="component" value="Unassembled WGS sequence"/>
</dbReference>
<keyword evidence="4" id="KW-1185">Reference proteome</keyword>
<evidence type="ECO:0000313" key="4">
    <source>
        <dbReference type="Proteomes" id="UP001247754"/>
    </source>
</evidence>
<proteinExistence type="predicted"/>
<keyword evidence="2" id="KW-0812">Transmembrane</keyword>
<feature type="compositionally biased region" description="Pro residues" evidence="1">
    <location>
        <begin position="356"/>
        <end position="365"/>
    </location>
</feature>
<evidence type="ECO:0000256" key="1">
    <source>
        <dbReference type="SAM" id="MobiDB-lite"/>
    </source>
</evidence>
<evidence type="ECO:0000256" key="2">
    <source>
        <dbReference type="SAM" id="Phobius"/>
    </source>
</evidence>
<name>A0ABU1FDI5_9RHOB</name>